<name>A0A7W5CL17_9MICO</name>
<dbReference type="Proteomes" id="UP000543579">
    <property type="component" value="Unassembled WGS sequence"/>
</dbReference>
<dbReference type="Pfam" id="PF04286">
    <property type="entry name" value="DUF445"/>
    <property type="match status" value="1"/>
</dbReference>
<keyword evidence="1" id="KW-0472">Membrane</keyword>
<dbReference type="EMBL" id="JACHXY010000003">
    <property type="protein sequence ID" value="MBB3158854.1"/>
    <property type="molecule type" value="Genomic_DNA"/>
</dbReference>
<gene>
    <name evidence="2" type="ORF">FHS07_002572</name>
</gene>
<reference evidence="2 3" key="1">
    <citation type="submission" date="2020-08" db="EMBL/GenBank/DDBJ databases">
        <title>Genomic Encyclopedia of Type Strains, Phase III (KMG-III): the genomes of soil and plant-associated and newly described type strains.</title>
        <authorList>
            <person name="Whitman W."/>
        </authorList>
    </citation>
    <scope>NUCLEOTIDE SEQUENCE [LARGE SCALE GENOMIC DNA]</scope>
    <source>
        <strain evidence="2 3">CECT 8356</strain>
    </source>
</reference>
<evidence type="ECO:0000313" key="2">
    <source>
        <dbReference type="EMBL" id="MBB3158854.1"/>
    </source>
</evidence>
<dbReference type="InterPro" id="IPR007383">
    <property type="entry name" value="DUF445"/>
</dbReference>
<sequence>MARTSTAALSPADQERRRALRVMKGVALGALLGMAIVFAVSFSLQREAEWLQYVRAAAEGGMVGALADWFAVTALFRHPLGLPIPHTAIIPRRKDEIGRQLGEFVETNFLEGDVVRAKLESTPLSARAGAWLAEPAHADRVAAEAATLASSVLTALDDDDVQGLIEDLAREHLLSPDWGPSIGGWLQRVVASGAHHGAVDLALDNIAVWLGNNRDTFQGLVSRRLPAWVPGVATRLVDDTVYREAVQFVDAVRADPRHQARGAIDGYLTRLADNLQNDPATMVRLEEAKAAVFDSPRVRQLAADAWNTAKTGLLRSLADPGSGLRRRASAALAEVGERLQRDEILQKRVDGWVTDAAVFVVGRYRHDIASIITDTVERWDAEETTEKIELMVGRDLQYIRLNGTIVGALAGLVIFTVAHLVWGS</sequence>
<dbReference type="GO" id="GO:0005886">
    <property type="term" value="C:plasma membrane"/>
    <property type="evidence" value="ECO:0007669"/>
    <property type="project" value="TreeGrafter"/>
</dbReference>
<dbReference type="PANTHER" id="PTHR38442:SF1">
    <property type="entry name" value="INNER MEMBRANE PROTEIN"/>
    <property type="match status" value="1"/>
</dbReference>
<protein>
    <submittedName>
        <fullName evidence="2">Uncharacterized membrane-anchored protein YjiN (DUF445 family)</fullName>
    </submittedName>
</protein>
<organism evidence="2 3">
    <name type="scientific">Microbacterium proteolyticum</name>
    <dbReference type="NCBI Taxonomy" id="1572644"/>
    <lineage>
        <taxon>Bacteria</taxon>
        <taxon>Bacillati</taxon>
        <taxon>Actinomycetota</taxon>
        <taxon>Actinomycetes</taxon>
        <taxon>Micrococcales</taxon>
        <taxon>Microbacteriaceae</taxon>
        <taxon>Microbacterium</taxon>
    </lineage>
</organism>
<evidence type="ECO:0000256" key="1">
    <source>
        <dbReference type="SAM" id="Phobius"/>
    </source>
</evidence>
<proteinExistence type="predicted"/>
<dbReference type="AlphaFoldDB" id="A0A7W5CL17"/>
<evidence type="ECO:0000313" key="3">
    <source>
        <dbReference type="Proteomes" id="UP000543579"/>
    </source>
</evidence>
<accession>A0A7W5CL17</accession>
<keyword evidence="1" id="KW-0812">Transmembrane</keyword>
<feature type="transmembrane region" description="Helical" evidence="1">
    <location>
        <begin position="25"/>
        <end position="44"/>
    </location>
</feature>
<dbReference type="PANTHER" id="PTHR38442">
    <property type="entry name" value="INNER MEMBRANE PROTEIN-RELATED"/>
    <property type="match status" value="1"/>
</dbReference>
<keyword evidence="1" id="KW-1133">Transmembrane helix</keyword>
<feature type="transmembrane region" description="Helical" evidence="1">
    <location>
        <begin position="401"/>
        <end position="422"/>
    </location>
</feature>
<dbReference type="RefSeq" id="WP_183420287.1">
    <property type="nucleotide sequence ID" value="NZ_JACHXY010000003.1"/>
</dbReference>
<comment type="caution">
    <text evidence="2">The sequence shown here is derived from an EMBL/GenBank/DDBJ whole genome shotgun (WGS) entry which is preliminary data.</text>
</comment>